<dbReference type="OrthoDB" id="5295305at2"/>
<gene>
    <name evidence="2" type="ORF">METH_18110</name>
</gene>
<dbReference type="GO" id="GO:0016747">
    <property type="term" value="F:acyltransferase activity, transferring groups other than amino-acyl groups"/>
    <property type="evidence" value="ECO:0007669"/>
    <property type="project" value="InterPro"/>
</dbReference>
<sequence length="216" mass="23937">MPDRESAEFRLRPLEAEDLATLAGWFQNVADLACFDRSARSPLSLPETEQAWSSSADAVPDTSKCWFAIVTETDALCGIAGLENISMVNRDAIIALFIEQSRRRQGIGIRALALLLDFAFRQIGLNRITSYYRADNTRSEELTTRAGFATEGRMRAAWYAEGRYFDMITVGLLREEWEASRRVLAQALDASAQASFHGAEITGWAWPPGPADPQAG</sequence>
<dbReference type="PATRIC" id="fig|999552.6.peg.3587"/>
<evidence type="ECO:0000259" key="1">
    <source>
        <dbReference type="PROSITE" id="PS51186"/>
    </source>
</evidence>
<dbReference type="InterPro" id="IPR000182">
    <property type="entry name" value="GNAT_dom"/>
</dbReference>
<dbReference type="PANTHER" id="PTHR43415:SF3">
    <property type="entry name" value="GNAT-FAMILY ACETYLTRANSFERASE"/>
    <property type="match status" value="1"/>
</dbReference>
<accession>V9VY48</accession>
<evidence type="ECO:0000313" key="3">
    <source>
        <dbReference type="Proteomes" id="UP000018780"/>
    </source>
</evidence>
<feature type="domain" description="N-acetyltransferase" evidence="1">
    <location>
        <begin position="9"/>
        <end position="166"/>
    </location>
</feature>
<reference evidence="2 3" key="1">
    <citation type="submission" date="2013-09" db="EMBL/GenBank/DDBJ databases">
        <authorList>
            <consortium name="DOE Joint Genome Institute"/>
            <person name="Klenk H.-P."/>
            <person name="Huntemann M."/>
            <person name="Han J."/>
            <person name="Chen A."/>
            <person name="Kyrpides N."/>
            <person name="Mavromatis K."/>
            <person name="Markowitz V."/>
            <person name="Palaniappan K."/>
            <person name="Ivanova N."/>
            <person name="Schaumberg A."/>
            <person name="Pati A."/>
            <person name="Liolios K."/>
            <person name="Nordberg H.P."/>
            <person name="Cantor M.N."/>
            <person name="Hua S.X."/>
            <person name="Woyke T."/>
        </authorList>
    </citation>
    <scope>NUCLEOTIDE SEQUENCE [LARGE SCALE GENOMIC DNA]</scope>
    <source>
        <strain evidence="2 3">DSM 14336</strain>
    </source>
</reference>
<dbReference type="Pfam" id="PF13302">
    <property type="entry name" value="Acetyltransf_3"/>
    <property type="match status" value="1"/>
</dbReference>
<dbReference type="HOGENOM" id="CLU_013985_3_2_5"/>
<organism evidence="2 3">
    <name type="scientific">Leisingera methylohalidivorans DSM 14336</name>
    <dbReference type="NCBI Taxonomy" id="999552"/>
    <lineage>
        <taxon>Bacteria</taxon>
        <taxon>Pseudomonadati</taxon>
        <taxon>Pseudomonadota</taxon>
        <taxon>Alphaproteobacteria</taxon>
        <taxon>Rhodobacterales</taxon>
        <taxon>Roseobacteraceae</taxon>
        <taxon>Leisingera</taxon>
    </lineage>
</organism>
<dbReference type="Proteomes" id="UP000018780">
    <property type="component" value="Chromosome"/>
</dbReference>
<keyword evidence="3" id="KW-1185">Reference proteome</keyword>
<dbReference type="PANTHER" id="PTHR43415">
    <property type="entry name" value="SPERMIDINE N(1)-ACETYLTRANSFERASE"/>
    <property type="match status" value="1"/>
</dbReference>
<dbReference type="SUPFAM" id="SSF55729">
    <property type="entry name" value="Acyl-CoA N-acyltransferases (Nat)"/>
    <property type="match status" value="1"/>
</dbReference>
<dbReference type="EMBL" id="CP006773">
    <property type="protein sequence ID" value="AHD02270.1"/>
    <property type="molecule type" value="Genomic_DNA"/>
</dbReference>
<name>V9VY48_9RHOB</name>
<dbReference type="PROSITE" id="PS51186">
    <property type="entry name" value="GNAT"/>
    <property type="match status" value="1"/>
</dbReference>
<dbReference type="AlphaFoldDB" id="V9VY48"/>
<dbReference type="InterPro" id="IPR016181">
    <property type="entry name" value="Acyl_CoA_acyltransferase"/>
</dbReference>
<dbReference type="KEGG" id="lmd:METH_18110"/>
<protein>
    <submittedName>
        <fullName evidence="2">GNAT family acetyltransferase</fullName>
    </submittedName>
</protein>
<evidence type="ECO:0000313" key="2">
    <source>
        <dbReference type="EMBL" id="AHD02270.1"/>
    </source>
</evidence>
<proteinExistence type="predicted"/>
<dbReference type="STRING" id="999552.METH_18110"/>
<dbReference type="RefSeq" id="WP_024091763.1">
    <property type="nucleotide sequence ID" value="NC_023135.1"/>
</dbReference>
<dbReference type="Gene3D" id="3.40.630.30">
    <property type="match status" value="1"/>
</dbReference>
<keyword evidence="2" id="KW-0808">Transferase</keyword>